<reference evidence="10 11" key="1">
    <citation type="submission" date="2019-08" db="EMBL/GenBank/DDBJ databases">
        <title>Whole genome of Aphis craccivora.</title>
        <authorList>
            <person name="Voronova N.V."/>
            <person name="Shulinski R.S."/>
            <person name="Bandarenka Y.V."/>
            <person name="Zhorov D.G."/>
            <person name="Warner D."/>
        </authorList>
    </citation>
    <scope>NUCLEOTIDE SEQUENCE [LARGE SCALE GENOMIC DNA]</scope>
    <source>
        <strain evidence="10">180601</strain>
        <tissue evidence="10">Whole Body</tissue>
    </source>
</reference>
<evidence type="ECO:0000256" key="7">
    <source>
        <dbReference type="SAM" id="Phobius"/>
    </source>
</evidence>
<keyword evidence="5 7" id="KW-0472">Membrane</keyword>
<dbReference type="PANTHER" id="PTHR21229:SF1">
    <property type="entry name" value="GH17801P"/>
    <property type="match status" value="1"/>
</dbReference>
<organism evidence="10 11">
    <name type="scientific">Aphis craccivora</name>
    <name type="common">Cowpea aphid</name>
    <dbReference type="NCBI Taxonomy" id="307492"/>
    <lineage>
        <taxon>Eukaryota</taxon>
        <taxon>Metazoa</taxon>
        <taxon>Ecdysozoa</taxon>
        <taxon>Arthropoda</taxon>
        <taxon>Hexapoda</taxon>
        <taxon>Insecta</taxon>
        <taxon>Pterygota</taxon>
        <taxon>Neoptera</taxon>
        <taxon>Paraneoptera</taxon>
        <taxon>Hemiptera</taxon>
        <taxon>Sternorrhyncha</taxon>
        <taxon>Aphidomorpha</taxon>
        <taxon>Aphidoidea</taxon>
        <taxon>Aphididae</taxon>
        <taxon>Aphidini</taxon>
        <taxon>Aphis</taxon>
        <taxon>Aphis</taxon>
    </lineage>
</organism>
<dbReference type="Proteomes" id="UP000478052">
    <property type="component" value="Unassembled WGS sequence"/>
</dbReference>
<evidence type="ECO:0000256" key="1">
    <source>
        <dbReference type="ARBA" id="ARBA00004141"/>
    </source>
</evidence>
<evidence type="ECO:0000259" key="9">
    <source>
        <dbReference type="Pfam" id="PF06814"/>
    </source>
</evidence>
<feature type="region of interest" description="Disordered" evidence="6">
    <location>
        <begin position="474"/>
        <end position="504"/>
    </location>
</feature>
<feature type="transmembrane region" description="Helical" evidence="7">
    <location>
        <begin position="281"/>
        <end position="297"/>
    </location>
</feature>
<keyword evidence="4 7" id="KW-1133">Transmembrane helix</keyword>
<dbReference type="AlphaFoldDB" id="A0A6G0YJV0"/>
<gene>
    <name evidence="10" type="ORF">FWK35_00014426</name>
</gene>
<feature type="chain" id="PRO_5026310317" evidence="8">
    <location>
        <begin position="22"/>
        <end position="556"/>
    </location>
</feature>
<evidence type="ECO:0000256" key="8">
    <source>
        <dbReference type="SAM" id="SignalP"/>
    </source>
</evidence>
<evidence type="ECO:0000256" key="4">
    <source>
        <dbReference type="ARBA" id="ARBA00022989"/>
    </source>
</evidence>
<name>A0A6G0YJV0_APHCR</name>
<feature type="compositionally biased region" description="Low complexity" evidence="6">
    <location>
        <begin position="476"/>
        <end position="486"/>
    </location>
</feature>
<evidence type="ECO:0000313" key="10">
    <source>
        <dbReference type="EMBL" id="KAF0757413.1"/>
    </source>
</evidence>
<feature type="signal peptide" evidence="8">
    <location>
        <begin position="1"/>
        <end position="21"/>
    </location>
</feature>
<evidence type="ECO:0000256" key="6">
    <source>
        <dbReference type="SAM" id="MobiDB-lite"/>
    </source>
</evidence>
<feature type="compositionally biased region" description="Polar residues" evidence="6">
    <location>
        <begin position="495"/>
        <end position="504"/>
    </location>
</feature>
<comment type="subcellular location">
    <subcellularLocation>
        <location evidence="1">Membrane</location>
        <topology evidence="1">Multi-pass membrane protein</topology>
    </subcellularLocation>
</comment>
<keyword evidence="3 8" id="KW-0732">Signal</keyword>
<feature type="transmembrane region" description="Helical" evidence="7">
    <location>
        <begin position="379"/>
        <end position="398"/>
    </location>
</feature>
<dbReference type="PANTHER" id="PTHR21229">
    <property type="entry name" value="LUNG SEVEN TRANSMEMBRANE RECEPTOR"/>
    <property type="match status" value="1"/>
</dbReference>
<sequence>MLSNVPIYLLYCTFLAFTCHAVRPGEGSWSSIVDNDNSIQFCGGSLFNGTEISIKISCSNVYNVSVGWILTEPQCWNDYLNLGSGLIKQLQIEDINHDANTNNTYINHVNFNDRLYSCASGVDLDDLSLLYDTNKTNDKALHQRSNHRVYTILTDGVYLLTVTIKQDTRYVKKDSKFTANLEISMKGPHGYLSATNWPLLHFYGFMCFVYIFFGLTWLVLLFMQWRDLLQIQFWIGAVILLGMVEKAAFYAEYHELNLTGHLDNIYGVMTMAEVISCLKRTLARTLVIIVSLGFGIVKPRLGPLIPKVLGVSSLYLVMSLMESYFRLSSNMSAEILLVELPLAALDSGIVCWIFGALTQTTRALRLRRNAVKLQLYTHFTNVLGFTVVTSTLFMLYSIKTQRLSNCGGNWKEQWLDDAFWHIEFSIILLVIMILWRPTNNNQRYAFTPLLDAPDDDRDETELFIKETYNGDVKMRTTTNTSNHNSNVTPYKDYPASNSSTKSQTQLDDDLKWVEENIPGSLYETTVPILDYSEDDHNTAIERYKHCCSSPHKLSQS</sequence>
<protein>
    <submittedName>
        <fullName evidence="10">Transmembrane protein 87B isoform X1</fullName>
    </submittedName>
</protein>
<accession>A0A6G0YJV0</accession>
<evidence type="ECO:0000256" key="3">
    <source>
        <dbReference type="ARBA" id="ARBA00022729"/>
    </source>
</evidence>
<dbReference type="InterPro" id="IPR009637">
    <property type="entry name" value="GPR107/GPR108-like"/>
</dbReference>
<dbReference type="GO" id="GO:0016020">
    <property type="term" value="C:membrane"/>
    <property type="evidence" value="ECO:0007669"/>
    <property type="project" value="UniProtKB-SubCell"/>
</dbReference>
<evidence type="ECO:0000256" key="2">
    <source>
        <dbReference type="ARBA" id="ARBA00022692"/>
    </source>
</evidence>
<evidence type="ECO:0000256" key="5">
    <source>
        <dbReference type="ARBA" id="ARBA00023136"/>
    </source>
</evidence>
<comment type="caution">
    <text evidence="10">The sequence shown here is derived from an EMBL/GenBank/DDBJ whole genome shotgun (WGS) entry which is preliminary data.</text>
</comment>
<keyword evidence="2 7" id="KW-0812">Transmembrane</keyword>
<feature type="transmembrane region" description="Helical" evidence="7">
    <location>
        <begin position="304"/>
        <end position="325"/>
    </location>
</feature>
<dbReference type="OrthoDB" id="19932at2759"/>
<dbReference type="EMBL" id="VUJU01003587">
    <property type="protein sequence ID" value="KAF0757413.1"/>
    <property type="molecule type" value="Genomic_DNA"/>
</dbReference>
<feature type="transmembrane region" description="Helical" evidence="7">
    <location>
        <begin position="200"/>
        <end position="221"/>
    </location>
</feature>
<dbReference type="GO" id="GO:0005794">
    <property type="term" value="C:Golgi apparatus"/>
    <property type="evidence" value="ECO:0007669"/>
    <property type="project" value="TreeGrafter"/>
</dbReference>
<dbReference type="GO" id="GO:0005829">
    <property type="term" value="C:cytosol"/>
    <property type="evidence" value="ECO:0007669"/>
    <property type="project" value="GOC"/>
</dbReference>
<evidence type="ECO:0000313" key="11">
    <source>
        <dbReference type="Proteomes" id="UP000478052"/>
    </source>
</evidence>
<keyword evidence="11" id="KW-1185">Reference proteome</keyword>
<feature type="transmembrane region" description="Helical" evidence="7">
    <location>
        <begin position="233"/>
        <end position="251"/>
    </location>
</feature>
<dbReference type="GO" id="GO:0042147">
    <property type="term" value="P:retrograde transport, endosome to Golgi"/>
    <property type="evidence" value="ECO:0007669"/>
    <property type="project" value="TreeGrafter"/>
</dbReference>
<proteinExistence type="predicted"/>
<dbReference type="InterPro" id="IPR053937">
    <property type="entry name" value="GOST_TM"/>
</dbReference>
<dbReference type="Pfam" id="PF06814">
    <property type="entry name" value="GOST_TM"/>
    <property type="match status" value="1"/>
</dbReference>
<feature type="transmembrane region" description="Helical" evidence="7">
    <location>
        <begin position="418"/>
        <end position="435"/>
    </location>
</feature>
<feature type="transmembrane region" description="Helical" evidence="7">
    <location>
        <begin position="337"/>
        <end position="358"/>
    </location>
</feature>
<feature type="domain" description="GOST seven transmembrane" evidence="9">
    <location>
        <begin position="198"/>
        <end position="442"/>
    </location>
</feature>